<sequence>MPDRKQTRADAVRSAVDEAFAAAAGQASSTRERAQDLVGDLTHAAGGVRGAIDDLRPATSGELRELREQLEVLSERISALERR</sequence>
<dbReference type="KEGG" id="sbae:DSM104329_04370"/>
<dbReference type="EMBL" id="CP087164">
    <property type="protein sequence ID" value="UGS37948.1"/>
    <property type="molecule type" value="Genomic_DNA"/>
</dbReference>
<evidence type="ECO:0000313" key="2">
    <source>
        <dbReference type="Proteomes" id="UP001162834"/>
    </source>
</evidence>
<proteinExistence type="predicted"/>
<evidence type="ECO:0000313" key="1">
    <source>
        <dbReference type="EMBL" id="UGS37948.1"/>
    </source>
</evidence>
<gene>
    <name evidence="1" type="ORF">DSM104329_04370</name>
</gene>
<protein>
    <submittedName>
        <fullName evidence="1">Uncharacterized protein</fullName>
    </submittedName>
</protein>
<dbReference type="AlphaFoldDB" id="A0A9E7C2X2"/>
<accession>A0A9E7C2X2</accession>
<dbReference type="RefSeq" id="WP_259311987.1">
    <property type="nucleotide sequence ID" value="NZ_CP087164.1"/>
</dbReference>
<dbReference type="Proteomes" id="UP001162834">
    <property type="component" value="Chromosome"/>
</dbReference>
<reference evidence="1" key="1">
    <citation type="journal article" date="2022" name="Int. J. Syst. Evol. Microbiol.">
        <title>Pseudomonas aegrilactucae sp. nov. and Pseudomonas morbosilactucae sp. nov., pathogens causing bacterial rot of lettuce in Japan.</title>
        <authorList>
            <person name="Sawada H."/>
            <person name="Fujikawa T."/>
            <person name="Satou M."/>
        </authorList>
    </citation>
    <scope>NUCLEOTIDE SEQUENCE</scope>
    <source>
        <strain evidence="1">0166_1</strain>
    </source>
</reference>
<organism evidence="1 2">
    <name type="scientific">Capillimicrobium parvum</name>
    <dbReference type="NCBI Taxonomy" id="2884022"/>
    <lineage>
        <taxon>Bacteria</taxon>
        <taxon>Bacillati</taxon>
        <taxon>Actinomycetota</taxon>
        <taxon>Thermoleophilia</taxon>
        <taxon>Solirubrobacterales</taxon>
        <taxon>Capillimicrobiaceae</taxon>
        <taxon>Capillimicrobium</taxon>
    </lineage>
</organism>
<keyword evidence="2" id="KW-1185">Reference proteome</keyword>
<name>A0A9E7C2X2_9ACTN</name>